<dbReference type="Pfam" id="PF12931">
    <property type="entry name" value="TPR_Sec16"/>
    <property type="match status" value="1"/>
</dbReference>
<reference evidence="10" key="1">
    <citation type="journal article" date="2019" name="Gigascience">
        <title>De novo genome assembly of the endangered Acer yangbiense, a plant species with extremely small populations endemic to Yunnan Province, China.</title>
        <authorList>
            <person name="Yang J."/>
            <person name="Wariss H.M."/>
            <person name="Tao L."/>
            <person name="Zhang R."/>
            <person name="Yun Q."/>
            <person name="Hollingsworth P."/>
            <person name="Dao Z."/>
            <person name="Luo G."/>
            <person name="Guo H."/>
            <person name="Ma Y."/>
            <person name="Sun W."/>
        </authorList>
    </citation>
    <scope>NUCLEOTIDE SEQUENCE [LARGE SCALE GENOMIC DNA]</scope>
    <source>
        <strain evidence="10">cv. Malutang</strain>
    </source>
</reference>
<keyword evidence="7" id="KW-0472">Membrane</keyword>
<evidence type="ECO:0000256" key="1">
    <source>
        <dbReference type="ARBA" id="ARBA00004240"/>
    </source>
</evidence>
<dbReference type="InterPro" id="IPR035441">
    <property type="entry name" value="TFIIS/LEDGF_dom_sf"/>
</dbReference>
<dbReference type="GO" id="GO:0070971">
    <property type="term" value="C:endoplasmic reticulum exit site"/>
    <property type="evidence" value="ECO:0007669"/>
    <property type="project" value="TreeGrafter"/>
</dbReference>
<keyword evidence="3 7" id="KW-0813">Transport</keyword>
<dbReference type="Proteomes" id="UP000323000">
    <property type="component" value="Chromosome 4"/>
</dbReference>
<proteinExistence type="inferred from homology"/>
<dbReference type="GO" id="GO:0015031">
    <property type="term" value="P:protein transport"/>
    <property type="evidence" value="ECO:0007669"/>
    <property type="project" value="UniProtKB-KW"/>
</dbReference>
<dbReference type="OrthoDB" id="8918678at2759"/>
<accession>A0A5C7I4T4</accession>
<name>A0A5C7I4T4_9ROSI</name>
<dbReference type="Pfam" id="PF08711">
    <property type="entry name" value="Med26"/>
    <property type="match status" value="1"/>
</dbReference>
<dbReference type="AlphaFoldDB" id="A0A5C7I4T4"/>
<comment type="caution">
    <text evidence="9">The sequence shown here is derived from an EMBL/GenBank/DDBJ whole genome shotgun (WGS) entry which is preliminary data.</text>
</comment>
<dbReference type="GO" id="GO:0005634">
    <property type="term" value="C:nucleus"/>
    <property type="evidence" value="ECO:0007669"/>
    <property type="project" value="UniProtKB-SubCell"/>
</dbReference>
<dbReference type="InterPro" id="IPR017923">
    <property type="entry name" value="TFIIS_N"/>
</dbReference>
<comment type="subcellular location">
    <subcellularLocation>
        <location evidence="1">Endoplasmic reticulum</location>
    </subcellularLocation>
    <subcellularLocation>
        <location evidence="7">Golgi apparatus membrane</location>
    </subcellularLocation>
    <subcellularLocation>
        <location evidence="6">Nucleus</location>
    </subcellularLocation>
</comment>
<feature type="domain" description="TFIIS N-terminal" evidence="8">
    <location>
        <begin position="1"/>
        <end position="81"/>
    </location>
</feature>
<evidence type="ECO:0000256" key="5">
    <source>
        <dbReference type="ARBA" id="ARBA00022892"/>
    </source>
</evidence>
<keyword evidence="7" id="KW-0333">Golgi apparatus</keyword>
<protein>
    <recommendedName>
        <fullName evidence="7">Protein transport protein sec16</fullName>
    </recommendedName>
</protein>
<dbReference type="EMBL" id="VAHF01000004">
    <property type="protein sequence ID" value="TXG63492.1"/>
    <property type="molecule type" value="Genomic_DNA"/>
</dbReference>
<keyword evidence="4 7" id="KW-0256">Endoplasmic reticulum</keyword>
<dbReference type="Pfam" id="PF12932">
    <property type="entry name" value="Sec16"/>
    <property type="match status" value="1"/>
</dbReference>
<keyword evidence="6" id="KW-0539">Nucleus</keyword>
<comment type="similarity">
    <text evidence="2 7">Belongs to the SEC16 family.</text>
</comment>
<organism evidence="9 10">
    <name type="scientific">Acer yangbiense</name>
    <dbReference type="NCBI Taxonomy" id="1000413"/>
    <lineage>
        <taxon>Eukaryota</taxon>
        <taxon>Viridiplantae</taxon>
        <taxon>Streptophyta</taxon>
        <taxon>Embryophyta</taxon>
        <taxon>Tracheophyta</taxon>
        <taxon>Spermatophyta</taxon>
        <taxon>Magnoliopsida</taxon>
        <taxon>eudicotyledons</taxon>
        <taxon>Gunneridae</taxon>
        <taxon>Pentapetalae</taxon>
        <taxon>rosids</taxon>
        <taxon>malvids</taxon>
        <taxon>Sapindales</taxon>
        <taxon>Sapindaceae</taxon>
        <taxon>Hippocastanoideae</taxon>
        <taxon>Acereae</taxon>
        <taxon>Acer</taxon>
    </lineage>
</organism>
<dbReference type="GO" id="GO:0007030">
    <property type="term" value="P:Golgi organization"/>
    <property type="evidence" value="ECO:0007669"/>
    <property type="project" value="TreeGrafter"/>
</dbReference>
<evidence type="ECO:0000256" key="6">
    <source>
        <dbReference type="PROSITE-ProRule" id="PRU00649"/>
    </source>
</evidence>
<dbReference type="PANTHER" id="PTHR13402">
    <property type="entry name" value="RGPR-RELATED"/>
    <property type="match status" value="1"/>
</dbReference>
<dbReference type="PANTHER" id="PTHR13402:SF6">
    <property type="entry name" value="SECRETORY 16, ISOFORM I"/>
    <property type="match status" value="1"/>
</dbReference>
<dbReference type="GO" id="GO:0012507">
    <property type="term" value="C:ER to Golgi transport vesicle membrane"/>
    <property type="evidence" value="ECO:0007669"/>
    <property type="project" value="TreeGrafter"/>
</dbReference>
<dbReference type="InterPro" id="IPR024340">
    <property type="entry name" value="Sec16_CCD"/>
</dbReference>
<dbReference type="GO" id="GO:0070973">
    <property type="term" value="P:protein localization to endoplasmic reticulum exit site"/>
    <property type="evidence" value="ECO:0007669"/>
    <property type="project" value="TreeGrafter"/>
</dbReference>
<evidence type="ECO:0000313" key="9">
    <source>
        <dbReference type="EMBL" id="TXG63492.1"/>
    </source>
</evidence>
<keyword evidence="5 7" id="KW-0931">ER-Golgi transport</keyword>
<evidence type="ECO:0000313" key="10">
    <source>
        <dbReference type="Proteomes" id="UP000323000"/>
    </source>
</evidence>
<dbReference type="GO" id="GO:0016192">
    <property type="term" value="P:vesicle-mediated transport"/>
    <property type="evidence" value="ECO:0007669"/>
    <property type="project" value="UniProtKB-KW"/>
</dbReference>
<dbReference type="PROSITE" id="PS51319">
    <property type="entry name" value="TFIIS_N"/>
    <property type="match status" value="1"/>
</dbReference>
<evidence type="ECO:0000259" key="8">
    <source>
        <dbReference type="PROSITE" id="PS51319"/>
    </source>
</evidence>
<dbReference type="SUPFAM" id="SSF47676">
    <property type="entry name" value="Conserved domain common to transcription factors TFIIS, elongin A, CRSP70"/>
    <property type="match status" value="1"/>
</dbReference>
<gene>
    <name evidence="9" type="ORF">EZV62_010486</name>
</gene>
<sequence>MPKSADPDLVNESSHQPNEFSLSQLWILGGSFGQDLNSIEAGWQETHIRRHVNRLRKHSSNDVRRLVKHLVRKWKDIVDELVKLNPPARHEASALMGNNINHLKKQKKRVGLGTCDYLHTLCQQSFPGPLVGGNFGNKELNKWIDERIANCESPNDYENGEVMSLLFSLLKIAYPYYGKLRSPFGTDPVLKNLPAEAQIQATTLELYGDTLKQMAIKQLVAGSPLRTLCLLIAGQPADVFSNDAAYSIIPASVNTFQQPVQSGANFMLDNWEENLAIITANRTKGDELLVVHLGDC</sequence>
<keyword evidence="7" id="KW-0653">Protein transport</keyword>
<evidence type="ECO:0000256" key="2">
    <source>
        <dbReference type="ARBA" id="ARBA00005927"/>
    </source>
</evidence>
<evidence type="ECO:0000256" key="4">
    <source>
        <dbReference type="ARBA" id="ARBA00022824"/>
    </source>
</evidence>
<keyword evidence="10" id="KW-1185">Reference proteome</keyword>
<dbReference type="GO" id="GO:0000139">
    <property type="term" value="C:Golgi membrane"/>
    <property type="evidence" value="ECO:0007669"/>
    <property type="project" value="UniProtKB-SubCell"/>
</dbReference>
<evidence type="ECO:0000256" key="3">
    <source>
        <dbReference type="ARBA" id="ARBA00022448"/>
    </source>
</evidence>
<dbReference type="Gene3D" id="1.20.930.10">
    <property type="entry name" value="Conserved domain common to transcription factors TFIIS, elongin A, CRSP70"/>
    <property type="match status" value="1"/>
</dbReference>
<dbReference type="InterPro" id="IPR024298">
    <property type="entry name" value="Sec16_Sec23-bd"/>
</dbReference>
<evidence type="ECO:0000256" key="7">
    <source>
        <dbReference type="RuleBase" id="RU364101"/>
    </source>
</evidence>